<dbReference type="Gene3D" id="3.80.10.10">
    <property type="entry name" value="Ribonuclease Inhibitor"/>
    <property type="match status" value="1"/>
</dbReference>
<name>A0A8D8AKG8_CULPI</name>
<dbReference type="PANTHER" id="PTHR31639:SF256">
    <property type="entry name" value="OS07G0242900 PROTEIN"/>
    <property type="match status" value="1"/>
</dbReference>
<organism evidence="2">
    <name type="scientific">Culex pipiens</name>
    <name type="common">House mosquito</name>
    <dbReference type="NCBI Taxonomy" id="7175"/>
    <lineage>
        <taxon>Eukaryota</taxon>
        <taxon>Metazoa</taxon>
        <taxon>Ecdysozoa</taxon>
        <taxon>Arthropoda</taxon>
        <taxon>Hexapoda</taxon>
        <taxon>Insecta</taxon>
        <taxon>Pterygota</taxon>
        <taxon>Neoptera</taxon>
        <taxon>Endopterygota</taxon>
        <taxon>Diptera</taxon>
        <taxon>Nematocera</taxon>
        <taxon>Culicoidea</taxon>
        <taxon>Culicidae</taxon>
        <taxon>Culicinae</taxon>
        <taxon>Culicini</taxon>
        <taxon>Culex</taxon>
        <taxon>Culex</taxon>
    </lineage>
</organism>
<sequence length="561" mass="63651">MPKRKLLTDSGIQPKQPKIEIRLPPEIWQKIFLNLPLKDLIVARLTCHRWRDAVGSSPGLRDKFWLKFPHDRNITMINRNYKPPGTVPASNVMFQLDNYSKIGSIAAWWPQVASTVTCLVICGCEFPVDVLGHAPNLKSLHLISARFGRTGRVNFKLINLRRLSLKKSRPGPLARLITRLEELEFAIVDEEDGEIDEIVGLIQSAKSSLKELVLDVPQGCLRKLSLLTELNLKKVKLRDSYGYCYGFFEAIVQFVEAHPAIEELSLFNPLELHHVLRALPNLKRLFLGFSYDQVGHEGGYLPEENVLPEIPNVALSNLKYLQIDGKAGTADWPTLLIQQGARLPKLKQLYLGSVFIPDDSLSELLRHSPDLRSMTLTICGFDSWHQLLSLITQPKRLQRLSFSVSNVFTVEDDPFNCPAPVTSLTYLKVGAPGNVPSDKLRTVFRLFPAVKELQLQDADYDGGFIEEMCRSLAQLERLSVNGLGVSCEATTHLRQYCHKLRYLRLDESWAIPPEDIAYFSKRLDNFYYNRINSSGEDSDLLDILEILKQLSDELSVLLNYC</sequence>
<proteinExistence type="predicted"/>
<dbReference type="Gene3D" id="1.20.1280.50">
    <property type="match status" value="1"/>
</dbReference>
<dbReference type="PANTHER" id="PTHR31639">
    <property type="entry name" value="F-BOX PROTEIN-LIKE"/>
    <property type="match status" value="1"/>
</dbReference>
<protein>
    <submittedName>
        <fullName evidence="2">(northern house mosquito) hypothetical protein</fullName>
    </submittedName>
</protein>
<dbReference type="PROSITE" id="PS50181">
    <property type="entry name" value="FBOX"/>
    <property type="match status" value="1"/>
</dbReference>
<reference evidence="2" key="1">
    <citation type="submission" date="2021-05" db="EMBL/GenBank/DDBJ databases">
        <authorList>
            <person name="Alioto T."/>
            <person name="Alioto T."/>
            <person name="Gomez Garrido J."/>
        </authorList>
    </citation>
    <scope>NUCLEOTIDE SEQUENCE</scope>
</reference>
<dbReference type="CDD" id="cd09917">
    <property type="entry name" value="F-box_SF"/>
    <property type="match status" value="1"/>
</dbReference>
<dbReference type="InterPro" id="IPR055411">
    <property type="entry name" value="LRR_FXL15/At3g58940/PEG3-like"/>
</dbReference>
<dbReference type="InterPro" id="IPR036047">
    <property type="entry name" value="F-box-like_dom_sf"/>
</dbReference>
<dbReference type="InterPro" id="IPR001810">
    <property type="entry name" value="F-box_dom"/>
</dbReference>
<dbReference type="SUPFAM" id="SSF81383">
    <property type="entry name" value="F-box domain"/>
    <property type="match status" value="1"/>
</dbReference>
<dbReference type="AlphaFoldDB" id="A0A8D8AKG8"/>
<evidence type="ECO:0000313" key="2">
    <source>
        <dbReference type="EMBL" id="CAG6458949.1"/>
    </source>
</evidence>
<dbReference type="SUPFAM" id="SSF52047">
    <property type="entry name" value="RNI-like"/>
    <property type="match status" value="2"/>
</dbReference>
<feature type="domain" description="F-box" evidence="1">
    <location>
        <begin position="17"/>
        <end position="68"/>
    </location>
</feature>
<dbReference type="Pfam" id="PF00646">
    <property type="entry name" value="F-box"/>
    <property type="match status" value="1"/>
</dbReference>
<dbReference type="SMART" id="SM00256">
    <property type="entry name" value="FBOX"/>
    <property type="match status" value="1"/>
</dbReference>
<accession>A0A8D8AKG8</accession>
<dbReference type="EMBL" id="HBUE01036496">
    <property type="protein sequence ID" value="CAG6458949.1"/>
    <property type="molecule type" value="Transcribed_RNA"/>
</dbReference>
<dbReference type="InterPro" id="IPR032675">
    <property type="entry name" value="LRR_dom_sf"/>
</dbReference>
<dbReference type="Pfam" id="PF24758">
    <property type="entry name" value="LRR_At5g56370"/>
    <property type="match status" value="1"/>
</dbReference>
<evidence type="ECO:0000259" key="1">
    <source>
        <dbReference type="PROSITE" id="PS50181"/>
    </source>
</evidence>